<dbReference type="PANTHER" id="PTHR43861">
    <property type="entry name" value="TRANS-ACONITATE 2-METHYLTRANSFERASE-RELATED"/>
    <property type="match status" value="1"/>
</dbReference>
<sequence length="264" mass="29978">MATGADLVSLQWTLYGSRNPTRRWLHGARRTWITRAIRRSAQQGGRALEVGPGSGIYIPTLKELFSEVYVADCERSYLDSIEKRYADNAAVHIVLDDITESRLPGEHFDFVLCTEVVEHISDSRAAFLHIARILKPEGILVLSTPQRYSFLELTARVALSRWLIWFTRLIYREPVSEMGHINLMTATTVEAQLSVAGLRVIARHKGGLYLPGIAEFLGTFGQRLAAQLESLIRNTWLDGILWTQYYIARRSRRTDQSAYRQGGQ</sequence>
<dbReference type="RefSeq" id="WP_284274109.1">
    <property type="nucleotide sequence ID" value="NZ_BSOW01000040.1"/>
</dbReference>
<evidence type="ECO:0000313" key="1">
    <source>
        <dbReference type="EMBL" id="GLR91010.1"/>
    </source>
</evidence>
<name>A0ABQ6B9H6_9BRAD</name>
<reference evidence="2" key="1">
    <citation type="journal article" date="2019" name="Int. J. Syst. Evol. Microbiol.">
        <title>The Global Catalogue of Microorganisms (GCM) 10K type strain sequencing project: providing services to taxonomists for standard genome sequencing and annotation.</title>
        <authorList>
            <consortium name="The Broad Institute Genomics Platform"/>
            <consortium name="The Broad Institute Genome Sequencing Center for Infectious Disease"/>
            <person name="Wu L."/>
            <person name="Ma J."/>
        </authorList>
    </citation>
    <scope>NUCLEOTIDE SEQUENCE [LARGE SCALE GENOMIC DNA]</scope>
    <source>
        <strain evidence="2">NBRC 102520</strain>
    </source>
</reference>
<protein>
    <recommendedName>
        <fullName evidence="3">Methyltransferase type 11 domain-containing protein</fullName>
    </recommendedName>
</protein>
<dbReference type="Pfam" id="PF13489">
    <property type="entry name" value="Methyltransf_23"/>
    <property type="match status" value="1"/>
</dbReference>
<comment type="caution">
    <text evidence="1">The sequence shown here is derived from an EMBL/GenBank/DDBJ whole genome shotgun (WGS) entry which is preliminary data.</text>
</comment>
<accession>A0ABQ6B9H6</accession>
<evidence type="ECO:0000313" key="2">
    <source>
        <dbReference type="Proteomes" id="UP001156905"/>
    </source>
</evidence>
<gene>
    <name evidence="1" type="ORF">GCM10007857_77260</name>
</gene>
<dbReference type="Gene3D" id="3.40.50.150">
    <property type="entry name" value="Vaccinia Virus protein VP39"/>
    <property type="match status" value="1"/>
</dbReference>
<dbReference type="CDD" id="cd02440">
    <property type="entry name" value="AdoMet_MTases"/>
    <property type="match status" value="1"/>
</dbReference>
<evidence type="ECO:0008006" key="3">
    <source>
        <dbReference type="Google" id="ProtNLM"/>
    </source>
</evidence>
<dbReference type="Proteomes" id="UP001156905">
    <property type="component" value="Unassembled WGS sequence"/>
</dbReference>
<organism evidence="1 2">
    <name type="scientific">Bradyrhizobium iriomotense</name>
    <dbReference type="NCBI Taxonomy" id="441950"/>
    <lineage>
        <taxon>Bacteria</taxon>
        <taxon>Pseudomonadati</taxon>
        <taxon>Pseudomonadota</taxon>
        <taxon>Alphaproteobacteria</taxon>
        <taxon>Hyphomicrobiales</taxon>
        <taxon>Nitrobacteraceae</taxon>
        <taxon>Bradyrhizobium</taxon>
    </lineage>
</organism>
<dbReference type="InterPro" id="IPR029063">
    <property type="entry name" value="SAM-dependent_MTases_sf"/>
</dbReference>
<dbReference type="PANTHER" id="PTHR43861:SF6">
    <property type="entry name" value="METHYLTRANSFERASE TYPE 11"/>
    <property type="match status" value="1"/>
</dbReference>
<dbReference type="EMBL" id="BSOW01000040">
    <property type="protein sequence ID" value="GLR91010.1"/>
    <property type="molecule type" value="Genomic_DNA"/>
</dbReference>
<keyword evidence="2" id="KW-1185">Reference proteome</keyword>
<proteinExistence type="predicted"/>
<dbReference type="SUPFAM" id="SSF53335">
    <property type="entry name" value="S-adenosyl-L-methionine-dependent methyltransferases"/>
    <property type="match status" value="1"/>
</dbReference>